<dbReference type="Gene3D" id="3.40.30.60">
    <property type="entry name" value="FHIPEP family, domain 1"/>
    <property type="match status" value="1"/>
</dbReference>
<proteinExistence type="inferred from homology"/>
<feature type="transmembrane region" description="Helical" evidence="7">
    <location>
        <begin position="6"/>
        <end position="24"/>
    </location>
</feature>
<evidence type="ECO:0000256" key="4">
    <source>
        <dbReference type="ARBA" id="ARBA00022692"/>
    </source>
</evidence>
<comment type="similarity">
    <text evidence="2 7">Belongs to the FHIPEP (flagella/HR/invasion proteins export pore) family.</text>
</comment>
<comment type="subcellular location">
    <subcellularLocation>
        <location evidence="1 7">Cell membrane</location>
        <topology evidence="1 7">Multi-pass membrane protein</topology>
    </subcellularLocation>
</comment>
<feature type="transmembrane region" description="Helical" evidence="7">
    <location>
        <begin position="96"/>
        <end position="122"/>
    </location>
</feature>
<comment type="function">
    <text evidence="7">Required for formation of the rod structure of the flagellar apparatus. Together with FliI and FliH, may constitute the export apparatus of flagellin.</text>
</comment>
<feature type="transmembrane region" description="Helical" evidence="7">
    <location>
        <begin position="31"/>
        <end position="52"/>
    </location>
</feature>
<dbReference type="eggNOG" id="COG1298">
    <property type="taxonomic scope" value="Bacteria"/>
</dbReference>
<keyword evidence="4 7" id="KW-0812">Transmembrane</keyword>
<feature type="transmembrane region" description="Helical" evidence="7">
    <location>
        <begin position="191"/>
        <end position="211"/>
    </location>
</feature>
<keyword evidence="7" id="KW-0813">Transport</keyword>
<dbReference type="GO" id="GO:0009306">
    <property type="term" value="P:protein secretion"/>
    <property type="evidence" value="ECO:0007669"/>
    <property type="project" value="InterPro"/>
</dbReference>
<dbReference type="InterPro" id="IPR042193">
    <property type="entry name" value="FHIPEP_3"/>
</dbReference>
<dbReference type="InterPro" id="IPR001712">
    <property type="entry name" value="T3SS_FHIPEP"/>
</dbReference>
<keyword evidence="3 7" id="KW-1003">Cell membrane</keyword>
<evidence type="ECO:0000313" key="9">
    <source>
        <dbReference type="Proteomes" id="UP000004367"/>
    </source>
</evidence>
<keyword evidence="8" id="KW-0282">Flagellum</keyword>
<keyword evidence="8" id="KW-0969">Cilium</keyword>
<dbReference type="InterPro" id="IPR042196">
    <property type="entry name" value="FHIPEP_4"/>
</dbReference>
<keyword evidence="9" id="KW-1185">Reference proteome</keyword>
<name>H5UPK7_9MICO</name>
<dbReference type="GO" id="GO:0044780">
    <property type="term" value="P:bacterial-type flagellum assembly"/>
    <property type="evidence" value="ECO:0007669"/>
    <property type="project" value="InterPro"/>
</dbReference>
<keyword evidence="6 7" id="KW-0472">Membrane</keyword>
<dbReference type="STRING" id="1089455.MOPEL_023_00050"/>
<dbReference type="AlphaFoldDB" id="H5UPK7"/>
<accession>H5UPK7</accession>
<evidence type="ECO:0000256" key="5">
    <source>
        <dbReference type="ARBA" id="ARBA00022989"/>
    </source>
</evidence>
<feature type="transmembrane region" description="Helical" evidence="7">
    <location>
        <begin position="232"/>
        <end position="253"/>
    </location>
</feature>
<dbReference type="InterPro" id="IPR006301">
    <property type="entry name" value="FlhA"/>
</dbReference>
<evidence type="ECO:0000256" key="6">
    <source>
        <dbReference type="ARBA" id="ARBA00023136"/>
    </source>
</evidence>
<dbReference type="NCBIfam" id="TIGR01398">
    <property type="entry name" value="FlhA"/>
    <property type="match status" value="1"/>
</dbReference>
<gene>
    <name evidence="7 8" type="primary">flhA</name>
    <name evidence="8" type="ORF">MOPEL_023_00050</name>
</gene>
<evidence type="ECO:0000256" key="7">
    <source>
        <dbReference type="RuleBase" id="RU364093"/>
    </source>
</evidence>
<sequence length="683" mass="72526">MKPSKIGLIGIPAAIIGIIVMMVVPMPPFLLDLLLAFNLLLSVLIMLVALRVTRPLDFSIFPALLLIATLFRLSLNISSTRLVLSQGYAGKVIEAFGDFVIGGSLVVGLVIFIILMVIQFVVITNGAGRVAEVAARFTLDALPGKQMAVDADLNSGLIDEAEARQRRKEVSSEADFYGAMDGASKFVKGDAIASVVITIVNLVGGFAIGMLQQGLSAGEAMKRYSQMSVGDGLVSQIAALLLSVATGLVVTRATTEQDMGSEMMTQFGKQKQAMQIAGGAILTLGLIPGLPKLPFILLGVGALFVATRMTEGGPVETPVEPDLDALPATPQKDSPLAIAQDMRVEPLELELAYDLIDLVDAASGGDLLDRVRALRRKLAQEIGIVVPLVRTRDNLDLPPRHYAIRVHGVEVARGQAPAGMVLAIGDDLDALPGTPTQEPVFGLDAKWVPAELREHVALANSTVVDRSSVVTTHMAEVVRVHAADLLGREDVKMLVDMVKQSNPVVIEELTPQPLSLGEVQRTLQSLLAERVCIRDLVRIFEAMSMRAKVSPDPEGLVEAARTALGPAIAASHAVDGRLSVMTFDPLLEQRMLETLRQGESGSFLVLDPMLAERIAIETGRVAQAAEAAGDPPVLVCAGPLRLAVRRLLETSAPRTPVLSYSELGGQLTLVTSGVVNVAEVTAA</sequence>
<dbReference type="RefSeq" id="WP_009481563.1">
    <property type="nucleotide sequence ID" value="NZ_BAFE01000022.1"/>
</dbReference>
<evidence type="ECO:0000313" key="8">
    <source>
        <dbReference type="EMBL" id="GAB47665.1"/>
    </source>
</evidence>
<dbReference type="Gene3D" id="3.40.50.12790">
    <property type="entry name" value="FHIPEP family, domain 4"/>
    <property type="match status" value="1"/>
</dbReference>
<dbReference type="GO" id="GO:0005886">
    <property type="term" value="C:plasma membrane"/>
    <property type="evidence" value="ECO:0007669"/>
    <property type="project" value="UniProtKB-SubCell"/>
</dbReference>
<feature type="transmembrane region" description="Helical" evidence="7">
    <location>
        <begin position="58"/>
        <end position="75"/>
    </location>
</feature>
<keyword evidence="5 7" id="KW-1133">Transmembrane helix</keyword>
<dbReference type="Pfam" id="PF00771">
    <property type="entry name" value="FHIPEP"/>
    <property type="match status" value="1"/>
</dbReference>
<dbReference type="EMBL" id="BAFE01000022">
    <property type="protein sequence ID" value="GAB47665.1"/>
    <property type="molecule type" value="Genomic_DNA"/>
</dbReference>
<dbReference type="InterPro" id="IPR042194">
    <property type="entry name" value="FHIPEP_1"/>
</dbReference>
<protein>
    <recommendedName>
        <fullName evidence="7">Flagellar biosynthesis protein FlhA</fullName>
    </recommendedName>
</protein>
<dbReference type="PANTHER" id="PTHR30161:SF1">
    <property type="entry name" value="FLAGELLAR BIOSYNTHESIS PROTEIN FLHA-RELATED"/>
    <property type="match status" value="1"/>
</dbReference>
<comment type="caution">
    <text evidence="8">The sequence shown here is derived from an EMBL/GenBank/DDBJ whole genome shotgun (WGS) entry which is preliminary data.</text>
</comment>
<dbReference type="Proteomes" id="UP000004367">
    <property type="component" value="Unassembled WGS sequence"/>
</dbReference>
<evidence type="ECO:0000256" key="3">
    <source>
        <dbReference type="ARBA" id="ARBA00022475"/>
    </source>
</evidence>
<organism evidence="8 9">
    <name type="scientific">Mobilicoccus pelagius NBRC 104925</name>
    <dbReference type="NCBI Taxonomy" id="1089455"/>
    <lineage>
        <taxon>Bacteria</taxon>
        <taxon>Bacillati</taxon>
        <taxon>Actinomycetota</taxon>
        <taxon>Actinomycetes</taxon>
        <taxon>Micrococcales</taxon>
        <taxon>Dermatophilaceae</taxon>
        <taxon>Mobilicoccus</taxon>
    </lineage>
</organism>
<evidence type="ECO:0000256" key="2">
    <source>
        <dbReference type="ARBA" id="ARBA00008835"/>
    </source>
</evidence>
<dbReference type="PIRSF" id="PIRSF005419">
    <property type="entry name" value="FlhA"/>
    <property type="match status" value="1"/>
</dbReference>
<dbReference type="PRINTS" id="PR00949">
    <property type="entry name" value="TYPE3IMAPROT"/>
</dbReference>
<reference evidence="8 9" key="1">
    <citation type="submission" date="2012-02" db="EMBL/GenBank/DDBJ databases">
        <title>Whole genome shotgun sequence of Mobilicoccus pelagius NBRC 104925.</title>
        <authorList>
            <person name="Yoshida Y."/>
            <person name="Hosoyama A."/>
            <person name="Tsuchikane K."/>
            <person name="Katsumata H."/>
            <person name="Yamazaki S."/>
            <person name="Fujita N."/>
        </authorList>
    </citation>
    <scope>NUCLEOTIDE SEQUENCE [LARGE SCALE GENOMIC DNA]</scope>
    <source>
        <strain evidence="8 9">NBRC 104925</strain>
    </source>
</reference>
<keyword evidence="7" id="KW-1006">Bacterial flagellum protein export</keyword>
<dbReference type="Gene3D" id="1.10.8.540">
    <property type="entry name" value="FHIPEP family, domain 3"/>
    <property type="match status" value="1"/>
</dbReference>
<keyword evidence="7" id="KW-1005">Bacterial flagellum biogenesis</keyword>
<keyword evidence="7" id="KW-0653">Protein transport</keyword>
<dbReference type="PANTHER" id="PTHR30161">
    <property type="entry name" value="FLAGELLAR EXPORT PROTEIN, MEMBRANE FLHA SUBUNIT-RELATED"/>
    <property type="match status" value="1"/>
</dbReference>
<evidence type="ECO:0000256" key="1">
    <source>
        <dbReference type="ARBA" id="ARBA00004651"/>
    </source>
</evidence>
<keyword evidence="8" id="KW-0966">Cell projection</keyword>
<feature type="transmembrane region" description="Helical" evidence="7">
    <location>
        <begin position="273"/>
        <end position="306"/>
    </location>
</feature>